<feature type="domain" description="Solute-binding protein family 3/N-terminal" evidence="2">
    <location>
        <begin position="42"/>
        <end position="257"/>
    </location>
</feature>
<dbReference type="Pfam" id="PF00497">
    <property type="entry name" value="SBP_bac_3"/>
    <property type="match status" value="1"/>
</dbReference>
<dbReference type="PANTHER" id="PTHR35936">
    <property type="entry name" value="MEMBRANE-BOUND LYTIC MUREIN TRANSGLYCOSYLASE F"/>
    <property type="match status" value="1"/>
</dbReference>
<name>W0FMH6_9BACT</name>
<keyword evidence="1" id="KW-0732">Signal</keyword>
<evidence type="ECO:0000259" key="2">
    <source>
        <dbReference type="SMART" id="SM00062"/>
    </source>
</evidence>
<dbReference type="AlphaFoldDB" id="W0FMH6"/>
<evidence type="ECO:0000256" key="1">
    <source>
        <dbReference type="ARBA" id="ARBA00022729"/>
    </source>
</evidence>
<sequence>MEKKDSEEEKTMKKILAMIMALALVLSAAAAVAEYKTVEPGKFIYSTSPDFPPFESKDDNDNVIGIEPDILAIICENLGLTPEAYEIDFDSALMAPGAGKADAVVSGVTVREDRKATMDFTIPYVTIVQGVVFKSGDDVTLDNLKEKKIGVQTGTTGQIYAVDDFGEENVTAYDKYSLAFQALQNGQVDCIMVDDMVGAAYVKQIPGLEMIQTQYDPEEFAFGFAKGNTELLEAFNAELQKLIDSGKIDEIILKWNE</sequence>
<accession>W0FMH6</accession>
<dbReference type="PANTHER" id="PTHR35936:SF17">
    <property type="entry name" value="ARGININE-BINDING EXTRACELLULAR PROTEIN ARTP"/>
    <property type="match status" value="1"/>
</dbReference>
<dbReference type="SUPFAM" id="SSF53850">
    <property type="entry name" value="Periplasmic binding protein-like II"/>
    <property type="match status" value="1"/>
</dbReference>
<dbReference type="Gene3D" id="3.40.190.10">
    <property type="entry name" value="Periplasmic binding protein-like II"/>
    <property type="match status" value="2"/>
</dbReference>
<dbReference type="SMART" id="SM00062">
    <property type="entry name" value="PBPb"/>
    <property type="match status" value="1"/>
</dbReference>
<reference evidence="3" key="1">
    <citation type="journal article" date="2013" name="PLoS ONE">
        <title>Metagenomic insights into the carbohydrate-active enzymes carried by the microorganisms adhering to solid digesta in the rumen of cows.</title>
        <authorList>
            <person name="Wang L."/>
            <person name="Hatem A."/>
            <person name="Catalyurek U.V."/>
            <person name="Morrison M."/>
            <person name="Yu Z."/>
        </authorList>
    </citation>
    <scope>NUCLEOTIDE SEQUENCE</scope>
</reference>
<evidence type="ECO:0000313" key="3">
    <source>
        <dbReference type="EMBL" id="AHF26156.1"/>
    </source>
</evidence>
<dbReference type="EMBL" id="KC246869">
    <property type="protein sequence ID" value="AHF26156.1"/>
    <property type="molecule type" value="Genomic_DNA"/>
</dbReference>
<dbReference type="InterPro" id="IPR001638">
    <property type="entry name" value="Solute-binding_3/MltF_N"/>
</dbReference>
<proteinExistence type="predicted"/>
<organism evidence="3">
    <name type="scientific">uncultured bacterium Contigcl_1774</name>
    <dbReference type="NCBI Taxonomy" id="1393661"/>
    <lineage>
        <taxon>Bacteria</taxon>
        <taxon>environmental samples</taxon>
    </lineage>
</organism>
<protein>
    <submittedName>
        <fullName evidence="3">Amino acid ABC transporter substrate-binding protein, PAAT family (TC 3.A.1.3.-)</fullName>
    </submittedName>
</protein>